<dbReference type="PANTHER" id="PTHR35102:SF1">
    <property type="entry name" value="E3 UBIQUITIN-PROTEIN LIGASE"/>
    <property type="match status" value="1"/>
</dbReference>
<dbReference type="Pfam" id="PF09835">
    <property type="entry name" value="DUF2062"/>
    <property type="match status" value="1"/>
</dbReference>
<keyword evidence="1" id="KW-0812">Transmembrane</keyword>
<dbReference type="KEGG" id="orp:MOP44_26330"/>
<dbReference type="PANTHER" id="PTHR35102">
    <property type="entry name" value="E3 UBIQUITIN-PROTEIN LIGASE"/>
    <property type="match status" value="1"/>
</dbReference>
<keyword evidence="1" id="KW-1133">Transmembrane helix</keyword>
<organism evidence="3 4">
    <name type="scientific">Occallatibacter riparius</name>
    <dbReference type="NCBI Taxonomy" id="1002689"/>
    <lineage>
        <taxon>Bacteria</taxon>
        <taxon>Pseudomonadati</taxon>
        <taxon>Acidobacteriota</taxon>
        <taxon>Terriglobia</taxon>
        <taxon>Terriglobales</taxon>
        <taxon>Acidobacteriaceae</taxon>
        <taxon>Occallatibacter</taxon>
    </lineage>
</organism>
<feature type="transmembrane region" description="Helical" evidence="1">
    <location>
        <begin position="129"/>
        <end position="151"/>
    </location>
</feature>
<dbReference type="Proteomes" id="UP001059380">
    <property type="component" value="Chromosome"/>
</dbReference>
<keyword evidence="1" id="KW-0472">Membrane</keyword>
<feature type="transmembrane region" description="Helical" evidence="1">
    <location>
        <begin position="28"/>
        <end position="58"/>
    </location>
</feature>
<proteinExistence type="predicted"/>
<dbReference type="EMBL" id="CP093313">
    <property type="protein sequence ID" value="UWZ84062.1"/>
    <property type="molecule type" value="Genomic_DNA"/>
</dbReference>
<keyword evidence="4" id="KW-1185">Reference proteome</keyword>
<evidence type="ECO:0000256" key="1">
    <source>
        <dbReference type="SAM" id="Phobius"/>
    </source>
</evidence>
<gene>
    <name evidence="3" type="ORF">MOP44_26330</name>
</gene>
<accession>A0A9J7BT32</accession>
<reference evidence="3" key="1">
    <citation type="submission" date="2021-04" db="EMBL/GenBank/DDBJ databases">
        <title>Phylogenetic analysis of Acidobacteriaceae.</title>
        <authorList>
            <person name="Qiu L."/>
            <person name="Zhang Q."/>
        </authorList>
    </citation>
    <scope>NUCLEOTIDE SEQUENCE</scope>
    <source>
        <strain evidence="3">DSM 25168</strain>
    </source>
</reference>
<evidence type="ECO:0000259" key="2">
    <source>
        <dbReference type="Pfam" id="PF09835"/>
    </source>
</evidence>
<feature type="domain" description="DUF2062" evidence="2">
    <location>
        <begin position="14"/>
        <end position="152"/>
    </location>
</feature>
<protein>
    <submittedName>
        <fullName evidence="3">DUF2062 domain-containing protein</fullName>
    </submittedName>
</protein>
<evidence type="ECO:0000313" key="3">
    <source>
        <dbReference type="EMBL" id="UWZ84062.1"/>
    </source>
</evidence>
<dbReference type="InterPro" id="IPR018639">
    <property type="entry name" value="DUF2062"/>
</dbReference>
<evidence type="ECO:0000313" key="4">
    <source>
        <dbReference type="Proteomes" id="UP001059380"/>
    </source>
</evidence>
<name>A0A9J7BT32_9BACT</name>
<sequence length="167" mass="17436">MKPTAYTFESMKKRAAAWLLEGISPQRLALTLALGFVLGCIPLVGVPTGLCVVLAVVFRLNLPAIQAANYAAMPFQLALIVPFARLGGKLAPATHAALDFSALAQSPMQLMHASSSVAAQLGVMAGQALLAWLLLAIPVVGLLTLTLTQVLRRVPAVAEAKARGLLS</sequence>
<dbReference type="RefSeq" id="WP_260793566.1">
    <property type="nucleotide sequence ID" value="NZ_CP093313.1"/>
</dbReference>
<dbReference type="AlphaFoldDB" id="A0A9J7BT32"/>